<dbReference type="RefSeq" id="WP_040992503.1">
    <property type="nucleotide sequence ID" value="NZ_JBFRUC010000004.1"/>
</dbReference>
<sequence>MIVWSIAGLLIFFASQFFTPPKTNPLKQAACALMSCLLGPLMIVAFVGSFTNTNICLKHSLSA</sequence>
<name>A0A0C2JIU7_9VIBR</name>
<accession>A0A0C2NJL3</accession>
<dbReference type="AlphaFoldDB" id="A0A0C2JIU7"/>
<keyword evidence="1" id="KW-1133">Transmembrane helix</keyword>
<accession>A0A0C2JIU7</accession>
<feature type="transmembrane region" description="Helical" evidence="1">
    <location>
        <begin position="27"/>
        <end position="50"/>
    </location>
</feature>
<evidence type="ECO:0000313" key="3">
    <source>
        <dbReference type="Proteomes" id="UP000031672"/>
    </source>
</evidence>
<dbReference type="OrthoDB" id="5894247at2"/>
<keyword evidence="1" id="KW-0812">Transmembrane</keyword>
<evidence type="ECO:0000313" key="2">
    <source>
        <dbReference type="EMBL" id="KII76550.1"/>
    </source>
</evidence>
<keyword evidence="1" id="KW-0472">Membrane</keyword>
<protein>
    <submittedName>
        <fullName evidence="2">Uncharacterized protein</fullName>
    </submittedName>
</protein>
<proteinExistence type="predicted"/>
<reference evidence="2 3" key="1">
    <citation type="submission" date="2014-11" db="EMBL/GenBank/DDBJ databases">
        <title>Draft Genome Sequence of Vibrio piscirenalis strains CECT 8603T and CECT 8604, two marine Gammaproteobacterium isolated from cultured gilthead sea bream (Sparus aurata).</title>
        <authorList>
            <person name="Arahal D.R."/>
            <person name="Rodrigo-Torres L."/>
            <person name="Lucena T."/>
            <person name="Pujalte M.J."/>
        </authorList>
    </citation>
    <scope>NUCLEOTIDE SEQUENCE [LARGE SCALE GENOMIC DNA]</scope>
    <source>
        <strain evidence="2 3">DCR 1-4-2</strain>
    </source>
</reference>
<dbReference type="EMBL" id="JTKH01000024">
    <property type="protein sequence ID" value="KII76550.1"/>
    <property type="molecule type" value="Genomic_DNA"/>
</dbReference>
<organism evidence="2 3">
    <name type="scientific">Vibrio renipiscarius</name>
    <dbReference type="NCBI Taxonomy" id="1461322"/>
    <lineage>
        <taxon>Bacteria</taxon>
        <taxon>Pseudomonadati</taxon>
        <taxon>Pseudomonadota</taxon>
        <taxon>Gammaproteobacteria</taxon>
        <taxon>Vibrionales</taxon>
        <taxon>Vibrionaceae</taxon>
        <taxon>Vibrio</taxon>
    </lineage>
</organism>
<evidence type="ECO:0000256" key="1">
    <source>
        <dbReference type="SAM" id="Phobius"/>
    </source>
</evidence>
<dbReference type="Proteomes" id="UP000031672">
    <property type="component" value="Unassembled WGS sequence"/>
</dbReference>
<comment type="caution">
    <text evidence="2">The sequence shown here is derived from an EMBL/GenBank/DDBJ whole genome shotgun (WGS) entry which is preliminary data.</text>
</comment>
<keyword evidence="3" id="KW-1185">Reference proteome</keyword>
<gene>
    <name evidence="2" type="ORF">OJ16_17345</name>
</gene>